<keyword evidence="3" id="KW-1185">Reference proteome</keyword>
<organism evidence="2 3">
    <name type="scientific">Aspergillus heteromorphus CBS 117.55</name>
    <dbReference type="NCBI Taxonomy" id="1448321"/>
    <lineage>
        <taxon>Eukaryota</taxon>
        <taxon>Fungi</taxon>
        <taxon>Dikarya</taxon>
        <taxon>Ascomycota</taxon>
        <taxon>Pezizomycotina</taxon>
        <taxon>Eurotiomycetes</taxon>
        <taxon>Eurotiomycetidae</taxon>
        <taxon>Eurotiales</taxon>
        <taxon>Aspergillaceae</taxon>
        <taxon>Aspergillus</taxon>
        <taxon>Aspergillus subgen. Circumdati</taxon>
    </lineage>
</organism>
<comment type="caution">
    <text evidence="2">The sequence shown here is derived from an EMBL/GenBank/DDBJ whole genome shotgun (WGS) entry which is preliminary data.</text>
</comment>
<gene>
    <name evidence="2" type="ORF">BO70DRAFT_168493</name>
</gene>
<dbReference type="Proteomes" id="UP000247233">
    <property type="component" value="Unassembled WGS sequence"/>
</dbReference>
<sequence length="153" mass="17088">MVPFLRGRRIRIRSWFMDAYLHTCMSRSSFLPPPPPPPPPDLPPPHRLIFSFNSSSCSLFLDFLIFTSEDLRSPGPAWPFFDGRRLVHNALRCDHRRRTGVTAGPLTAHDRLPPSTSCPALRCARRSAQRHLARLDSGRTRSGRCGSGGGRGG</sequence>
<dbReference type="GeneID" id="37060577"/>
<accession>A0A317V405</accession>
<dbReference type="VEuPathDB" id="FungiDB:BO70DRAFT_168493"/>
<proteinExistence type="predicted"/>
<protein>
    <submittedName>
        <fullName evidence="2">Uncharacterized protein</fullName>
    </submittedName>
</protein>
<evidence type="ECO:0000313" key="2">
    <source>
        <dbReference type="EMBL" id="PWY67532.1"/>
    </source>
</evidence>
<reference evidence="2 3" key="1">
    <citation type="submission" date="2016-12" db="EMBL/GenBank/DDBJ databases">
        <title>The genomes of Aspergillus section Nigri reveals drivers in fungal speciation.</title>
        <authorList>
            <consortium name="DOE Joint Genome Institute"/>
            <person name="Vesth T.C."/>
            <person name="Nybo J."/>
            <person name="Theobald S."/>
            <person name="Brandl J."/>
            <person name="Frisvad J.C."/>
            <person name="Nielsen K.F."/>
            <person name="Lyhne E.K."/>
            <person name="Kogle M.E."/>
            <person name="Kuo A."/>
            <person name="Riley R."/>
            <person name="Clum A."/>
            <person name="Nolan M."/>
            <person name="Lipzen A."/>
            <person name="Salamov A."/>
            <person name="Henrissat B."/>
            <person name="Wiebenga A."/>
            <person name="De Vries R.P."/>
            <person name="Grigoriev I.V."/>
            <person name="Mortensen U.H."/>
            <person name="Andersen M.R."/>
            <person name="Baker S.E."/>
        </authorList>
    </citation>
    <scope>NUCLEOTIDE SEQUENCE [LARGE SCALE GENOMIC DNA]</scope>
    <source>
        <strain evidence="2 3">CBS 117.55</strain>
    </source>
</reference>
<name>A0A317V405_9EURO</name>
<evidence type="ECO:0000256" key="1">
    <source>
        <dbReference type="SAM" id="MobiDB-lite"/>
    </source>
</evidence>
<feature type="region of interest" description="Disordered" evidence="1">
    <location>
        <begin position="132"/>
        <end position="153"/>
    </location>
</feature>
<evidence type="ECO:0000313" key="3">
    <source>
        <dbReference type="Proteomes" id="UP000247233"/>
    </source>
</evidence>
<dbReference type="RefSeq" id="XP_025395038.1">
    <property type="nucleotide sequence ID" value="XM_025538340.1"/>
</dbReference>
<dbReference type="EMBL" id="MSFL01000040">
    <property type="protein sequence ID" value="PWY67532.1"/>
    <property type="molecule type" value="Genomic_DNA"/>
</dbReference>
<dbReference type="AlphaFoldDB" id="A0A317V405"/>